<dbReference type="SUPFAM" id="SSF50978">
    <property type="entry name" value="WD40 repeat-like"/>
    <property type="match status" value="1"/>
</dbReference>
<protein>
    <submittedName>
        <fullName evidence="3">WD repeat-containing protein 47</fullName>
    </submittedName>
</protein>
<dbReference type="OrthoDB" id="286888at2759"/>
<comment type="caution">
    <text evidence="3">The sequence shown here is derived from an EMBL/GenBank/DDBJ whole genome shotgun (WGS) entry which is preliminary data.</text>
</comment>
<dbReference type="PANTHER" id="PTHR19863">
    <property type="entry name" value="NEMITIN (NEURONAL ENRICHED MAP INTERACTING PROTEIN) HOMOLOG"/>
    <property type="match status" value="1"/>
</dbReference>
<keyword evidence="1" id="KW-0853">WD repeat</keyword>
<proteinExistence type="predicted"/>
<accession>A0A7J6KQW8</accession>
<dbReference type="SMART" id="SM00320">
    <property type="entry name" value="WD40"/>
    <property type="match status" value="7"/>
</dbReference>
<dbReference type="Pfam" id="PF00400">
    <property type="entry name" value="WD40"/>
    <property type="match status" value="2"/>
</dbReference>
<reference evidence="3 4" key="1">
    <citation type="submission" date="2020-04" db="EMBL/GenBank/DDBJ databases">
        <title>Perkinsus olseni comparative genomics.</title>
        <authorList>
            <person name="Bogema D.R."/>
        </authorList>
    </citation>
    <scope>NUCLEOTIDE SEQUENCE [LARGE SCALE GENOMIC DNA]</scope>
    <source>
        <strain evidence="3">ATCC PRA-179</strain>
    </source>
</reference>
<evidence type="ECO:0000256" key="1">
    <source>
        <dbReference type="PROSITE-ProRule" id="PRU00221"/>
    </source>
</evidence>
<dbReference type="InterPro" id="IPR040067">
    <property type="entry name" value="WDR47"/>
</dbReference>
<dbReference type="InterPro" id="IPR001680">
    <property type="entry name" value="WD40_rpt"/>
</dbReference>
<feature type="repeat" description="WD" evidence="1">
    <location>
        <begin position="110"/>
        <end position="151"/>
    </location>
</feature>
<gene>
    <name evidence="3" type="primary">WDR47</name>
    <name evidence="3" type="ORF">FOZ61_001006</name>
</gene>
<evidence type="ECO:0000313" key="4">
    <source>
        <dbReference type="Proteomes" id="UP000570595"/>
    </source>
</evidence>
<dbReference type="EMBL" id="JABAHT010001214">
    <property type="protein sequence ID" value="KAF4649763.1"/>
    <property type="molecule type" value="Genomic_DNA"/>
</dbReference>
<dbReference type="Proteomes" id="UP000570595">
    <property type="component" value="Unassembled WGS sequence"/>
</dbReference>
<feature type="region of interest" description="Disordered" evidence="2">
    <location>
        <begin position="1"/>
        <end position="51"/>
    </location>
</feature>
<dbReference type="PANTHER" id="PTHR19863:SF11">
    <property type="entry name" value="WD REPEAT-CONTAINING PROTEIN 47-LIKE PROTEIN"/>
    <property type="match status" value="1"/>
</dbReference>
<dbReference type="InterPro" id="IPR015943">
    <property type="entry name" value="WD40/YVTN_repeat-like_dom_sf"/>
</dbReference>
<evidence type="ECO:0000313" key="3">
    <source>
        <dbReference type="EMBL" id="KAF4649763.1"/>
    </source>
</evidence>
<evidence type="ECO:0000256" key="2">
    <source>
        <dbReference type="SAM" id="MobiDB-lite"/>
    </source>
</evidence>
<dbReference type="PROSITE" id="PS50082">
    <property type="entry name" value="WD_REPEATS_2"/>
    <property type="match status" value="1"/>
</dbReference>
<sequence>LHRQSNASSHGQATPPRQSTSMEGNRSRRPSVRTGSTLDGEASRSSPGGPIQEHIEVTQIWQYEDTQAIRCVSFSSCARYLGIGTNSRSLIVFDSAAIEDGETEELLRRDRYHAGSIYCMSWSPGSTLLVTGSNDQSVQVLSFDHSAELVSPREQKITPQAGTVRTVCAVTCSTFLSGSSNEQCVRMWDVENGKCKATLDGHRWRQAMAGNALSLSCGSQGDGGLVAVGSSGGSVSMWSLRSCSPVWKPAEDVHPHKDANSVSISSDAVYIGAGYEDGSVAIWDTRSTAQQPLVYRREAHGDSCRAVALLTDFGSQQPKIASVGFDHSLIVINGTNATDCTLHEHTDRAVGISWCGERRMLISSSADASARCFKLRC</sequence>
<dbReference type="AlphaFoldDB" id="A0A7J6KQW8"/>
<dbReference type="InterPro" id="IPR036322">
    <property type="entry name" value="WD40_repeat_dom_sf"/>
</dbReference>
<feature type="non-terminal residue" evidence="3">
    <location>
        <position position="1"/>
    </location>
</feature>
<organism evidence="3 4">
    <name type="scientific">Perkinsus olseni</name>
    <name type="common">Perkinsus atlanticus</name>
    <dbReference type="NCBI Taxonomy" id="32597"/>
    <lineage>
        <taxon>Eukaryota</taxon>
        <taxon>Sar</taxon>
        <taxon>Alveolata</taxon>
        <taxon>Perkinsozoa</taxon>
        <taxon>Perkinsea</taxon>
        <taxon>Perkinsida</taxon>
        <taxon>Perkinsidae</taxon>
        <taxon>Perkinsus</taxon>
    </lineage>
</organism>
<dbReference type="Gene3D" id="2.130.10.10">
    <property type="entry name" value="YVTN repeat-like/Quinoprotein amine dehydrogenase"/>
    <property type="match status" value="2"/>
</dbReference>
<feature type="compositionally biased region" description="Polar residues" evidence="2">
    <location>
        <begin position="1"/>
        <end position="24"/>
    </location>
</feature>
<name>A0A7J6KQW8_PEROL</name>